<evidence type="ECO:0000313" key="5">
    <source>
        <dbReference type="Proteomes" id="UP000248865"/>
    </source>
</evidence>
<dbReference type="Proteomes" id="UP000248865">
    <property type="component" value="Unassembled WGS sequence"/>
</dbReference>
<dbReference type="Proteomes" id="UP000305093">
    <property type="component" value="Unassembled WGS sequence"/>
</dbReference>
<reference evidence="3 5" key="1">
    <citation type="submission" date="2018-05" db="EMBL/GenBank/DDBJ databases">
        <title>Genomic sequencing of EHEC O26 New European Clone.</title>
        <authorList>
            <person name="Karnisova L."/>
            <person name="Nunvar J."/>
            <person name="Marejkova M."/>
            <person name="Mellmann A."/>
            <person name="Drevinek P."/>
            <person name="Blahova K."/>
            <person name="Bielaszewska M."/>
        </authorList>
    </citation>
    <scope>NUCLEOTIDE SEQUENCE [LARGE SCALE GENOMIC DNA]</scope>
    <source>
        <strain evidence="3 5">14-391</strain>
    </source>
</reference>
<dbReference type="EMBL" id="RROO01000013">
    <property type="protein sequence ID" value="TJF67989.1"/>
    <property type="molecule type" value="Genomic_DNA"/>
</dbReference>
<feature type="coiled-coil region" evidence="1">
    <location>
        <begin position="22"/>
        <end position="49"/>
    </location>
</feature>
<dbReference type="EMBL" id="AP018802">
    <property type="protein sequence ID" value="BBF54251.1"/>
    <property type="molecule type" value="Genomic_DNA"/>
</dbReference>
<reference evidence="2 6" key="2">
    <citation type="submission" date="2018-07" db="EMBL/GenBank/DDBJ databases">
        <title>Genomic analysis of colistin resistant EHEC isolated from cattle in Japan.</title>
        <authorList>
            <person name="Kusumoto M."/>
            <person name="Misumi W."/>
            <person name="Ogura Y."/>
            <person name="Hayashi T."/>
            <person name="Akiba M."/>
        </authorList>
    </citation>
    <scope>NUCLEOTIDE SEQUENCE [LARGE SCALE GENOMIC DNA]</scope>
    <source>
        <strain evidence="2 6">E2863</strain>
    </source>
</reference>
<accession>A0A0F3SWN4</accession>
<dbReference type="AlphaFoldDB" id="A0A0F3SWN4"/>
<evidence type="ECO:0000256" key="1">
    <source>
        <dbReference type="SAM" id="Coils"/>
    </source>
</evidence>
<reference evidence="4 7" key="3">
    <citation type="submission" date="2018-12" db="EMBL/GenBank/DDBJ databases">
        <title>Food and Water Safety Consortium.</title>
        <authorList>
            <person name="Tyson S."/>
            <person name="Peterson C.-L."/>
            <person name="Olson A."/>
            <person name="Tyler S."/>
            <person name="Cabral J."/>
            <person name="Lynch T."/>
            <person name="Knox N."/>
            <person name="Van Domselaar G."/>
            <person name="Graham M."/>
        </authorList>
    </citation>
    <scope>NUCLEOTIDE SEQUENCE [LARGE SCALE GENOMIC DNA]</scope>
    <source>
        <strain evidence="4 7">FWSEC0419</strain>
    </source>
</reference>
<proteinExistence type="predicted"/>
<dbReference type="EMBL" id="QFSS01000228">
    <property type="protein sequence ID" value="PZZ63605.1"/>
    <property type="molecule type" value="Genomic_DNA"/>
</dbReference>
<dbReference type="Proteomes" id="UP000281900">
    <property type="component" value="Chromosome"/>
</dbReference>
<protein>
    <submittedName>
        <fullName evidence="3">Antitermination protein NusG</fullName>
    </submittedName>
</protein>
<dbReference type="RefSeq" id="WP_001018604.1">
    <property type="nucleotide sequence ID" value="NZ_AP018796.1"/>
</dbReference>
<gene>
    <name evidence="4" type="ORF">C9194_09235</name>
    <name evidence="3" type="ORF">DIV22_20610</name>
    <name evidence="2" type="ORF">E2863_02771</name>
</gene>
<keyword evidence="1" id="KW-0175">Coiled coil</keyword>
<evidence type="ECO:0000313" key="6">
    <source>
        <dbReference type="Proteomes" id="UP000281900"/>
    </source>
</evidence>
<evidence type="ECO:0000313" key="2">
    <source>
        <dbReference type="EMBL" id="BBF54251.1"/>
    </source>
</evidence>
<evidence type="ECO:0000313" key="3">
    <source>
        <dbReference type="EMBL" id="PZZ63605.1"/>
    </source>
</evidence>
<sequence length="53" mass="5870">MAITEREASIIKAIGEETRDTIAPLMEKIAELETRINKLSDEVEGLISLLGEQ</sequence>
<name>A0A0F3SWN4_ECOLX</name>
<evidence type="ECO:0000313" key="4">
    <source>
        <dbReference type="EMBL" id="TJF67989.1"/>
    </source>
</evidence>
<organism evidence="3 5">
    <name type="scientific">Escherichia coli</name>
    <dbReference type="NCBI Taxonomy" id="562"/>
    <lineage>
        <taxon>Bacteria</taxon>
        <taxon>Pseudomonadati</taxon>
        <taxon>Pseudomonadota</taxon>
        <taxon>Gammaproteobacteria</taxon>
        <taxon>Enterobacterales</taxon>
        <taxon>Enterobacteriaceae</taxon>
        <taxon>Escherichia</taxon>
    </lineage>
</organism>
<evidence type="ECO:0000313" key="7">
    <source>
        <dbReference type="Proteomes" id="UP000305093"/>
    </source>
</evidence>